<dbReference type="SMART" id="SM00155">
    <property type="entry name" value="PLDc"/>
    <property type="match status" value="2"/>
</dbReference>
<protein>
    <recommendedName>
        <fullName evidence="5">PLD phosphodiesterase domain-containing protein</fullName>
    </recommendedName>
</protein>
<proteinExistence type="predicted"/>
<reference evidence="6" key="1">
    <citation type="submission" date="2022-09" db="EMBL/GenBank/DDBJ databases">
        <title>Isolation and characterization of 3-chlorobenzoate degrading bacteria from soils in Shizuoka.</title>
        <authorList>
            <person name="Ifat A."/>
            <person name="Ogawa N."/>
            <person name="Kimbara K."/>
            <person name="Moriuchi R."/>
            <person name="Dohra H."/>
            <person name="Shintani M."/>
        </authorList>
    </citation>
    <scope>NUCLEOTIDE SEQUENCE</scope>
    <source>
        <strain evidence="6">19CS4-2</strain>
    </source>
</reference>
<sequence>MSNLKTQNTADVHIDEVVRQAMGSAQWFLENEPEVKKYYGNKLKFMICGQEGFASIAEDIAKAKGTVELVCWGFDPGMELVRGGDTWPRGQTYGDVLEKAAQRGVKVRMLVWHNTLASEFQNNMPGYTDVPKANSPISNFVQSLNSPYESAERQKYCTAWWQRNLANRNGPADHTNLQIVFRSASPGDAYAGLKDEDDVPALPGEGAALSFATHHQKPVLIDYAHNDGTGAVGYVMGLNSVTDYWDTQNHAIDDPLREEMRLPYKLWGGVAPGELDHESAIENRAVSFQYRYGKPYQDYACRVEGPALQRLHQNFVRGWNRSAPTNWQLKEISGIPPKIKTATVDPTQAVQIVRTQPHENEKTIKKLYLQATSWARNYIYMENQYFFYPTFARTLKEHRMAYCQSWSSKSGKSVAELPKLHVFIVIPNPERDQMIPRTADVLTELGHSGDVPEQIKLIDSGKYSQKYSDSHKGKNGTQVLDRPSLQQLSDSMGLEVSLARLRTSGLDASKKMAYREIYIHSKLMLIDDVFVTLGSANMNQRSMAVDSEINIAATGKEPVSKLRERIFTLHSGGEIRGSGDRKELPDVFDHWKKRMKQNQTAKKAGKALKGFLLPFEDHRSTTSMQG</sequence>
<evidence type="ECO:0000313" key="6">
    <source>
        <dbReference type="EMBL" id="GJH29610.1"/>
    </source>
</evidence>
<comment type="catalytic activity">
    <reaction evidence="1">
        <text>a 1,2-diacyl-sn-glycero-3-phosphocholine + H2O = a 1,2-diacyl-sn-glycero-3-phosphate + choline + H(+)</text>
        <dbReference type="Rhea" id="RHEA:14445"/>
        <dbReference type="ChEBI" id="CHEBI:15354"/>
        <dbReference type="ChEBI" id="CHEBI:15377"/>
        <dbReference type="ChEBI" id="CHEBI:15378"/>
        <dbReference type="ChEBI" id="CHEBI:57643"/>
        <dbReference type="ChEBI" id="CHEBI:58608"/>
        <dbReference type="EC" id="3.1.4.4"/>
    </reaction>
</comment>
<feature type="domain" description="PLD phosphodiesterase" evidence="5">
    <location>
        <begin position="515"/>
        <end position="542"/>
    </location>
</feature>
<dbReference type="InterPro" id="IPR015679">
    <property type="entry name" value="PLipase_D_fam"/>
</dbReference>
<dbReference type="Gene3D" id="3.30.870.10">
    <property type="entry name" value="Endonuclease Chain A"/>
    <property type="match status" value="2"/>
</dbReference>
<dbReference type="Pfam" id="PF13091">
    <property type="entry name" value="PLDc_2"/>
    <property type="match status" value="1"/>
</dbReference>
<dbReference type="SUPFAM" id="SSF56024">
    <property type="entry name" value="Phospholipase D/nuclease"/>
    <property type="match status" value="2"/>
</dbReference>
<keyword evidence="4" id="KW-0443">Lipid metabolism</keyword>
<name>A0AA37MJ57_9BURK</name>
<evidence type="ECO:0000256" key="3">
    <source>
        <dbReference type="ARBA" id="ARBA00022801"/>
    </source>
</evidence>
<dbReference type="PROSITE" id="PS50035">
    <property type="entry name" value="PLD"/>
    <property type="match status" value="1"/>
</dbReference>
<dbReference type="AlphaFoldDB" id="A0AA37MJ57"/>
<evidence type="ECO:0000256" key="4">
    <source>
        <dbReference type="ARBA" id="ARBA00023098"/>
    </source>
</evidence>
<accession>A0AA37MJ57</accession>
<dbReference type="EMBL" id="BPUS01000024">
    <property type="protein sequence ID" value="GJH29610.1"/>
    <property type="molecule type" value="Genomic_DNA"/>
</dbReference>
<evidence type="ECO:0000256" key="1">
    <source>
        <dbReference type="ARBA" id="ARBA00000798"/>
    </source>
</evidence>
<dbReference type="InterPro" id="IPR025202">
    <property type="entry name" value="PLD-like_dom"/>
</dbReference>
<evidence type="ECO:0000259" key="5">
    <source>
        <dbReference type="PROSITE" id="PS50035"/>
    </source>
</evidence>
<keyword evidence="3" id="KW-0378">Hydrolase</keyword>
<dbReference type="RefSeq" id="WP_238217025.1">
    <property type="nucleotide sequence ID" value="NZ_BPUS01000024.1"/>
</dbReference>
<organism evidence="6 7">
    <name type="scientific">Caballeronia novacaledonica</name>
    <dbReference type="NCBI Taxonomy" id="1544861"/>
    <lineage>
        <taxon>Bacteria</taxon>
        <taxon>Pseudomonadati</taxon>
        <taxon>Pseudomonadota</taxon>
        <taxon>Betaproteobacteria</taxon>
        <taxon>Burkholderiales</taxon>
        <taxon>Burkholderiaceae</taxon>
        <taxon>Caballeronia</taxon>
    </lineage>
</organism>
<comment type="caution">
    <text evidence="6">The sequence shown here is derived from an EMBL/GenBank/DDBJ whole genome shotgun (WGS) entry which is preliminary data.</text>
</comment>
<dbReference type="InterPro" id="IPR001736">
    <property type="entry name" value="PLipase_D/transphosphatidylase"/>
</dbReference>
<keyword evidence="2" id="KW-0677">Repeat</keyword>
<dbReference type="PANTHER" id="PTHR18896:SF76">
    <property type="entry name" value="PHOSPHOLIPASE"/>
    <property type="match status" value="1"/>
</dbReference>
<evidence type="ECO:0000256" key="2">
    <source>
        <dbReference type="ARBA" id="ARBA00022737"/>
    </source>
</evidence>
<gene>
    <name evidence="6" type="ORF">CBA19CS42_33860</name>
</gene>
<dbReference type="GO" id="GO:0009395">
    <property type="term" value="P:phospholipid catabolic process"/>
    <property type="evidence" value="ECO:0007669"/>
    <property type="project" value="TreeGrafter"/>
</dbReference>
<dbReference type="PANTHER" id="PTHR18896">
    <property type="entry name" value="PHOSPHOLIPASE D"/>
    <property type="match status" value="1"/>
</dbReference>
<evidence type="ECO:0000313" key="7">
    <source>
        <dbReference type="Proteomes" id="UP001055111"/>
    </source>
</evidence>
<dbReference type="Proteomes" id="UP001055111">
    <property type="component" value="Unassembled WGS sequence"/>
</dbReference>
<dbReference type="GO" id="GO:0004630">
    <property type="term" value="F:phospholipase D activity"/>
    <property type="evidence" value="ECO:0007669"/>
    <property type="project" value="UniProtKB-EC"/>
</dbReference>